<dbReference type="PANTHER" id="PTHR37089:SF4">
    <property type="entry name" value="EXPORTED PROTEIN"/>
    <property type="match status" value="1"/>
</dbReference>
<dbReference type="InterPro" id="IPR007893">
    <property type="entry name" value="Spore_coat_U/FanG"/>
</dbReference>
<dbReference type="PANTHER" id="PTHR37089">
    <property type="entry name" value="PROTEIN U-RELATED"/>
    <property type="match status" value="1"/>
</dbReference>
<accession>A0A372EMS6</accession>
<dbReference type="EMBL" id="QVLS01000002">
    <property type="protein sequence ID" value="RFP80982.1"/>
    <property type="molecule type" value="Genomic_DNA"/>
</dbReference>
<organism evidence="4 5">
    <name type="scientific">Hydrogenophaga borbori</name>
    <dbReference type="NCBI Taxonomy" id="2294117"/>
    <lineage>
        <taxon>Bacteria</taxon>
        <taxon>Pseudomonadati</taxon>
        <taxon>Pseudomonadota</taxon>
        <taxon>Betaproteobacteria</taxon>
        <taxon>Burkholderiales</taxon>
        <taxon>Comamonadaceae</taxon>
        <taxon>Hydrogenophaga</taxon>
    </lineage>
</organism>
<dbReference type="Pfam" id="PF05229">
    <property type="entry name" value="SCPU"/>
    <property type="match status" value="1"/>
</dbReference>
<keyword evidence="5" id="KW-1185">Reference proteome</keyword>
<keyword evidence="1" id="KW-1133">Transmembrane helix</keyword>
<comment type="caution">
    <text evidence="4">The sequence shown here is derived from an EMBL/GenBank/DDBJ whole genome shotgun (WGS) entry which is preliminary data.</text>
</comment>
<evidence type="ECO:0000256" key="1">
    <source>
        <dbReference type="SAM" id="Phobius"/>
    </source>
</evidence>
<evidence type="ECO:0000313" key="5">
    <source>
        <dbReference type="Proteomes" id="UP000261931"/>
    </source>
</evidence>
<feature type="signal peptide" evidence="2">
    <location>
        <begin position="1"/>
        <end position="26"/>
    </location>
</feature>
<keyword evidence="1" id="KW-0472">Membrane</keyword>
<gene>
    <name evidence="4" type="ORF">DY262_04175</name>
</gene>
<keyword evidence="1" id="KW-0812">Transmembrane</keyword>
<name>A0A372EMS6_9BURK</name>
<keyword evidence="2" id="KW-0732">Signal</keyword>
<sequence>MSRCHTPIRRTLAAAGLCLAALPALAQSSATFGVTATVLASCTVVGGIPLAFGIVSPGVQADSSTVVTATCTVGTPYSLSLDAGTGSGATVADRRMTSGTDTLAYRLYRDAGRTQLWGDGTNGTVFNSSTGTGLLQSFTVYGRVPSSATATVGVYADTITVTATY</sequence>
<protein>
    <submittedName>
        <fullName evidence="4">SCPU domain-containing protein</fullName>
    </submittedName>
</protein>
<proteinExistence type="predicted"/>
<dbReference type="Proteomes" id="UP000261931">
    <property type="component" value="Unassembled WGS sequence"/>
</dbReference>
<reference evidence="4 5" key="1">
    <citation type="submission" date="2018-08" db="EMBL/GenBank/DDBJ databases">
        <title>Hydrogenophaga sp. LA-38 isolated from sludge.</title>
        <authorList>
            <person name="Im W.-T."/>
        </authorList>
    </citation>
    <scope>NUCLEOTIDE SEQUENCE [LARGE SCALE GENOMIC DNA]</scope>
    <source>
        <strain evidence="4 5">LA-38</strain>
    </source>
</reference>
<dbReference type="SMART" id="SM00972">
    <property type="entry name" value="SCPU"/>
    <property type="match status" value="1"/>
</dbReference>
<feature type="chain" id="PRO_5016977018" evidence="2">
    <location>
        <begin position="27"/>
        <end position="165"/>
    </location>
</feature>
<feature type="transmembrane region" description="Helical" evidence="1">
    <location>
        <begin position="36"/>
        <end position="55"/>
    </location>
</feature>
<dbReference type="AlphaFoldDB" id="A0A372EMS6"/>
<dbReference type="RefSeq" id="WP_116957721.1">
    <property type="nucleotide sequence ID" value="NZ_QVLS01000002.1"/>
</dbReference>
<feature type="domain" description="Spore coat protein U/FanG" evidence="3">
    <location>
        <begin position="30"/>
        <end position="162"/>
    </location>
</feature>
<dbReference type="InterPro" id="IPR053167">
    <property type="entry name" value="Spore_coat_component"/>
</dbReference>
<evidence type="ECO:0000259" key="3">
    <source>
        <dbReference type="Pfam" id="PF05229"/>
    </source>
</evidence>
<evidence type="ECO:0000313" key="4">
    <source>
        <dbReference type="EMBL" id="RFP80982.1"/>
    </source>
</evidence>
<evidence type="ECO:0000256" key="2">
    <source>
        <dbReference type="SAM" id="SignalP"/>
    </source>
</evidence>